<dbReference type="SUPFAM" id="SSF51735">
    <property type="entry name" value="NAD(P)-binding Rossmann-fold domains"/>
    <property type="match status" value="2"/>
</dbReference>
<dbReference type="GO" id="GO:0046872">
    <property type="term" value="F:metal ion binding"/>
    <property type="evidence" value="ECO:0007669"/>
    <property type="project" value="UniProtKB-KW"/>
</dbReference>
<dbReference type="InterPro" id="IPR036291">
    <property type="entry name" value="NAD(P)-bd_dom_sf"/>
</dbReference>
<dbReference type="GO" id="GO:0016491">
    <property type="term" value="F:oxidoreductase activity"/>
    <property type="evidence" value="ECO:0007669"/>
    <property type="project" value="UniProtKB-KW"/>
</dbReference>
<evidence type="ECO:0000259" key="7">
    <source>
        <dbReference type="Pfam" id="PF01408"/>
    </source>
</evidence>
<evidence type="ECO:0000256" key="3">
    <source>
        <dbReference type="ARBA" id="ARBA00022723"/>
    </source>
</evidence>
<dbReference type="Proteomes" id="UP000193396">
    <property type="component" value="Unassembled WGS sequence"/>
</dbReference>
<dbReference type="SUPFAM" id="SSF50129">
    <property type="entry name" value="GroES-like"/>
    <property type="match status" value="1"/>
</dbReference>
<feature type="domain" description="Gfo/Idh/MocA-like oxidoreductase N-terminal" evidence="7">
    <location>
        <begin position="388"/>
        <end position="505"/>
    </location>
</feature>
<dbReference type="Pfam" id="PF01408">
    <property type="entry name" value="GFO_IDH_MocA"/>
    <property type="match status" value="1"/>
</dbReference>
<evidence type="ECO:0000313" key="8">
    <source>
        <dbReference type="EMBL" id="OSQ47800.1"/>
    </source>
</evidence>
<dbReference type="GO" id="GO:0000166">
    <property type="term" value="F:nucleotide binding"/>
    <property type="evidence" value="ECO:0007669"/>
    <property type="project" value="InterPro"/>
</dbReference>
<dbReference type="Gene3D" id="3.40.50.720">
    <property type="entry name" value="NAD(P)-binding Rossmann-like Domain"/>
    <property type="match status" value="2"/>
</dbReference>
<accession>A0A1Y2LBS4</accession>
<sequence>MTDMKALLRFPGERRIAIADCPIPTLLPGTVLVRTEISVISNGTERRQTRQTQSSLVQKAWQRPDLVALTINKLRRDGLSAAVNAVNNRLNTPMPTGYANCGIIEAIASNVTDLKVGQSVACAGLGYANHAQYNIIPRNLVCAVPGTVTAQNAAFTTLYAIALHAIRQSEIAIGHQVGVVGCGIIGQLVTQTAMTAGAIVTTIDPSMARRTLSKTVGAIETFSEINLVTPDKFDVIFLCTDDNGTKKLIEAATRLCRDRGIIVCVGDVAANAARETLYRKELTIRQVRSYGPGRYDPNYEELGHDYPIGHVRWTINRNMQTALALMACGKLDPAPLITHEIELEDAADFLSKPSSLDNVATLIQYKRSPPQKPKNDAYPATTPTSGTIRIGLIGAGHYLGGTLLPRLTHHQGVAIRMVTSQRGLSALAITRKISGATAVSNADEIFADDTINTVIIATRHDSHTDIAAKALKAGKHVWLEKPLCVNHEQINTLKEVAAQNGPQVFMIGHNRRYAPMATILKTHLPNSPVQYRYQVRTSDLPKDHWLHQPSQGGRTIGEISHFIDLICFLEGTTPIELRCEWIDRKAGDSIWHFVFADGSRGEVSYLQKAGKNTPKEVLEISAPGFDAKLTDWRKLDIHGKSPLHKRNWLGPNKGQNDAITCFIRAIRDGAHDTRMPGLHAEISLMDMILTAAENS</sequence>
<dbReference type="InterPro" id="IPR011032">
    <property type="entry name" value="GroES-like_sf"/>
</dbReference>
<dbReference type="InterPro" id="IPR013149">
    <property type="entry name" value="ADH-like_C"/>
</dbReference>
<dbReference type="STRING" id="1293890.TALK_12200"/>
<feature type="domain" description="Alcohol dehydrogenase-like C-terminal" evidence="6">
    <location>
        <begin position="185"/>
        <end position="295"/>
    </location>
</feature>
<evidence type="ECO:0000259" key="6">
    <source>
        <dbReference type="Pfam" id="PF00107"/>
    </source>
</evidence>
<dbReference type="CDD" id="cd08255">
    <property type="entry name" value="2-desacetyl-2-hydroxyethyl_bacteriochlorophyllide_like"/>
    <property type="match status" value="1"/>
</dbReference>
<keyword evidence="4" id="KW-0862">Zinc</keyword>
<dbReference type="PANTHER" id="PTHR43350">
    <property type="entry name" value="NAD-DEPENDENT ALCOHOL DEHYDROGENASE"/>
    <property type="match status" value="1"/>
</dbReference>
<dbReference type="InterPro" id="IPR000683">
    <property type="entry name" value="Gfo/Idh/MocA-like_OxRdtase_N"/>
</dbReference>
<gene>
    <name evidence="8" type="ORF">TALK_12200</name>
</gene>
<organism evidence="8 9">
    <name type="scientific">Thalassospira alkalitolerans</name>
    <dbReference type="NCBI Taxonomy" id="1293890"/>
    <lineage>
        <taxon>Bacteria</taxon>
        <taxon>Pseudomonadati</taxon>
        <taxon>Pseudomonadota</taxon>
        <taxon>Alphaproteobacteria</taxon>
        <taxon>Rhodospirillales</taxon>
        <taxon>Thalassospiraceae</taxon>
        <taxon>Thalassospira</taxon>
    </lineage>
</organism>
<evidence type="ECO:0000256" key="2">
    <source>
        <dbReference type="ARBA" id="ARBA00008072"/>
    </source>
</evidence>
<name>A0A1Y2LBS4_9PROT</name>
<proteinExistence type="inferred from homology"/>
<reference evidence="8 9" key="1">
    <citation type="submission" date="2014-03" db="EMBL/GenBank/DDBJ databases">
        <title>The draft genome sequence of Thalassospira alkalitolerans JCM 18968.</title>
        <authorList>
            <person name="Lai Q."/>
            <person name="Shao Z."/>
        </authorList>
    </citation>
    <scope>NUCLEOTIDE SEQUENCE [LARGE SCALE GENOMIC DNA]</scope>
    <source>
        <strain evidence="8 9">JCM 18968</strain>
    </source>
</reference>
<dbReference type="Gene3D" id="3.30.360.10">
    <property type="entry name" value="Dihydrodipicolinate Reductase, domain 2"/>
    <property type="match status" value="1"/>
</dbReference>
<evidence type="ECO:0000256" key="5">
    <source>
        <dbReference type="ARBA" id="ARBA00023002"/>
    </source>
</evidence>
<comment type="cofactor">
    <cofactor evidence="1">
        <name>Zn(2+)</name>
        <dbReference type="ChEBI" id="CHEBI:29105"/>
    </cofactor>
</comment>
<keyword evidence="5" id="KW-0560">Oxidoreductase</keyword>
<dbReference type="PANTHER" id="PTHR43350:SF19">
    <property type="entry name" value="D-GULOSIDE 3-DEHYDROGENASE"/>
    <property type="match status" value="1"/>
</dbReference>
<dbReference type="RefSeq" id="WP_085619218.1">
    <property type="nucleotide sequence ID" value="NZ_JFKB01000007.1"/>
</dbReference>
<dbReference type="EMBL" id="JFKB01000007">
    <property type="protein sequence ID" value="OSQ47800.1"/>
    <property type="molecule type" value="Genomic_DNA"/>
</dbReference>
<dbReference type="Gene3D" id="3.90.180.10">
    <property type="entry name" value="Medium-chain alcohol dehydrogenases, catalytic domain"/>
    <property type="match status" value="2"/>
</dbReference>
<protein>
    <submittedName>
        <fullName evidence="8">Uncharacterized protein</fullName>
    </submittedName>
</protein>
<dbReference type="Pfam" id="PF00107">
    <property type="entry name" value="ADH_zinc_N"/>
    <property type="match status" value="1"/>
</dbReference>
<evidence type="ECO:0000256" key="4">
    <source>
        <dbReference type="ARBA" id="ARBA00022833"/>
    </source>
</evidence>
<evidence type="ECO:0000313" key="9">
    <source>
        <dbReference type="Proteomes" id="UP000193396"/>
    </source>
</evidence>
<dbReference type="AlphaFoldDB" id="A0A1Y2LBS4"/>
<keyword evidence="3" id="KW-0479">Metal-binding</keyword>
<keyword evidence="9" id="KW-1185">Reference proteome</keyword>
<comment type="similarity">
    <text evidence="2">Belongs to the zinc-containing alcohol dehydrogenase family.</text>
</comment>
<comment type="caution">
    <text evidence="8">The sequence shown here is derived from an EMBL/GenBank/DDBJ whole genome shotgun (WGS) entry which is preliminary data.</text>
</comment>
<evidence type="ECO:0000256" key="1">
    <source>
        <dbReference type="ARBA" id="ARBA00001947"/>
    </source>
</evidence>
<dbReference type="OrthoDB" id="9792935at2"/>